<comment type="caution">
    <text evidence="2">The sequence shown here is derived from an EMBL/GenBank/DDBJ whole genome shotgun (WGS) entry which is preliminary data.</text>
</comment>
<keyword evidence="3" id="KW-1185">Reference proteome</keyword>
<sequence length="186" mass="20737">MVTSEAKAIRIPLILTSLIACNHRAASGSGHRRDTLSSCVLPGSLRHPNASMRDMEISWIPLAFSLSLLALTLFLCRAVNVRQGALQWNGALFFFVLCILAMILDFTLTMVFASASFHDRTEYESLASRTAWAGRVLTYLIPCVVSLLLALRFRRRQRVARGRRTVDAGRPVQIQTSPYTQSKLTL</sequence>
<dbReference type="AlphaFoldDB" id="A0A158B9G8"/>
<dbReference type="PROSITE" id="PS51257">
    <property type="entry name" value="PROKAR_LIPOPROTEIN"/>
    <property type="match status" value="1"/>
</dbReference>
<organism evidence="2 3">
    <name type="scientific">Caballeronia hypogeia</name>
    <dbReference type="NCBI Taxonomy" id="1777140"/>
    <lineage>
        <taxon>Bacteria</taxon>
        <taxon>Pseudomonadati</taxon>
        <taxon>Pseudomonadota</taxon>
        <taxon>Betaproteobacteria</taxon>
        <taxon>Burkholderiales</taxon>
        <taxon>Burkholderiaceae</taxon>
        <taxon>Caballeronia</taxon>
    </lineage>
</organism>
<keyword evidence="1" id="KW-0812">Transmembrane</keyword>
<evidence type="ECO:0000313" key="3">
    <source>
        <dbReference type="Proteomes" id="UP000054851"/>
    </source>
</evidence>
<evidence type="ECO:0000313" key="2">
    <source>
        <dbReference type="EMBL" id="SAK66704.1"/>
    </source>
</evidence>
<evidence type="ECO:0000256" key="1">
    <source>
        <dbReference type="SAM" id="Phobius"/>
    </source>
</evidence>
<dbReference type="Proteomes" id="UP000054851">
    <property type="component" value="Unassembled WGS sequence"/>
</dbReference>
<accession>A0A158B9G8</accession>
<reference evidence="2" key="1">
    <citation type="submission" date="2016-01" db="EMBL/GenBank/DDBJ databases">
        <authorList>
            <person name="Peeters C."/>
        </authorList>
    </citation>
    <scope>NUCLEOTIDE SEQUENCE</scope>
    <source>
        <strain evidence="2">LMG 29322</strain>
    </source>
</reference>
<protein>
    <submittedName>
        <fullName evidence="2">Uncharacterized protein</fullName>
    </submittedName>
</protein>
<dbReference type="EMBL" id="FCOA02000010">
    <property type="protein sequence ID" value="SAK66704.1"/>
    <property type="molecule type" value="Genomic_DNA"/>
</dbReference>
<feature type="transmembrane region" description="Helical" evidence="1">
    <location>
        <begin position="91"/>
        <end position="112"/>
    </location>
</feature>
<gene>
    <name evidence="2" type="ORF">AWB79_03320</name>
</gene>
<feature type="transmembrane region" description="Helical" evidence="1">
    <location>
        <begin position="132"/>
        <end position="151"/>
    </location>
</feature>
<feature type="transmembrane region" description="Helical" evidence="1">
    <location>
        <begin position="57"/>
        <end position="79"/>
    </location>
</feature>
<dbReference type="STRING" id="1777140.AWB79_03320"/>
<name>A0A158B9G8_9BURK</name>
<proteinExistence type="predicted"/>
<keyword evidence="1" id="KW-0472">Membrane</keyword>
<keyword evidence="1" id="KW-1133">Transmembrane helix</keyword>